<dbReference type="OrthoDB" id="273564at2"/>
<dbReference type="PROSITE" id="PS50006">
    <property type="entry name" value="FHA_DOMAIN"/>
    <property type="match status" value="1"/>
</dbReference>
<dbReference type="SMART" id="SM00240">
    <property type="entry name" value="FHA"/>
    <property type="match status" value="1"/>
</dbReference>
<dbReference type="InterPro" id="IPR046883">
    <property type="entry name" value="T6SS_FHA_C"/>
</dbReference>
<dbReference type="AlphaFoldDB" id="A0A2T3N0A7"/>
<dbReference type="InterPro" id="IPR000253">
    <property type="entry name" value="FHA_dom"/>
</dbReference>
<evidence type="ECO:0000313" key="2">
    <source>
        <dbReference type="EMBL" id="PSW05692.1"/>
    </source>
</evidence>
<dbReference type="EMBL" id="PYMC01000004">
    <property type="protein sequence ID" value="PSW05692.1"/>
    <property type="molecule type" value="Genomic_DNA"/>
</dbReference>
<protein>
    <recommendedName>
        <fullName evidence="1">FHA domain-containing protein</fullName>
    </recommendedName>
</protein>
<organism evidence="2 3">
    <name type="scientific">Photobacterium lipolyticum</name>
    <dbReference type="NCBI Taxonomy" id="266810"/>
    <lineage>
        <taxon>Bacteria</taxon>
        <taxon>Pseudomonadati</taxon>
        <taxon>Pseudomonadota</taxon>
        <taxon>Gammaproteobacteria</taxon>
        <taxon>Vibrionales</taxon>
        <taxon>Vibrionaceae</taxon>
        <taxon>Photobacterium</taxon>
    </lineage>
</organism>
<dbReference type="Proteomes" id="UP000240904">
    <property type="component" value="Unassembled WGS sequence"/>
</dbReference>
<dbReference type="SUPFAM" id="SSF49879">
    <property type="entry name" value="SMAD/FHA domain"/>
    <property type="match status" value="1"/>
</dbReference>
<feature type="domain" description="FHA" evidence="1">
    <location>
        <begin position="28"/>
        <end position="78"/>
    </location>
</feature>
<name>A0A2T3N0A7_9GAMM</name>
<dbReference type="RefSeq" id="WP_107282843.1">
    <property type="nucleotide sequence ID" value="NZ_PYMC01000004.1"/>
</dbReference>
<evidence type="ECO:0000313" key="3">
    <source>
        <dbReference type="Proteomes" id="UP000240904"/>
    </source>
</evidence>
<keyword evidence="3" id="KW-1185">Reference proteome</keyword>
<dbReference type="CDD" id="cd00060">
    <property type="entry name" value="FHA"/>
    <property type="match status" value="1"/>
</dbReference>
<evidence type="ECO:0000259" key="1">
    <source>
        <dbReference type="PROSITE" id="PS50006"/>
    </source>
</evidence>
<proteinExistence type="predicted"/>
<comment type="caution">
    <text evidence="2">The sequence shown here is derived from an EMBL/GenBank/DDBJ whole genome shotgun (WGS) entry which is preliminary data.</text>
</comment>
<accession>A0A2T3N0A7</accession>
<dbReference type="InterPro" id="IPR008984">
    <property type="entry name" value="SMAD_FHA_dom_sf"/>
</dbReference>
<reference evidence="2 3" key="1">
    <citation type="submission" date="2018-03" db="EMBL/GenBank/DDBJ databases">
        <title>Whole genome sequencing of Histamine producing bacteria.</title>
        <authorList>
            <person name="Butler K."/>
        </authorList>
    </citation>
    <scope>NUCLEOTIDE SEQUENCE [LARGE SCALE GENOMIC DNA]</scope>
    <source>
        <strain evidence="2 3">DSM 16190</strain>
    </source>
</reference>
<dbReference type="Pfam" id="PF20232">
    <property type="entry name" value="T6SS_FHA_C"/>
    <property type="match status" value="1"/>
</dbReference>
<dbReference type="Gene3D" id="2.60.200.20">
    <property type="match status" value="1"/>
</dbReference>
<sequence length="325" mass="36569">MPLSLRIISSPDGEPISEWTKNFPEDGGSIGRSYGTTMQLSDVSRSISGTHAIINRGSRGYQVMDVSTNGLFINGNHQPLGKNNTSGLNDGDVLDLGRYRLMVSCFVPERATAKPSITAESSSLGEWGDDPFGSDQPALNRHVKPEAVDHAIDAKLSFSATSDSTRSCQVELDPFGALEPEVLPQLEPFQIDRFNDDSFDDDPFTADKSERLTTMAIPNRMSPVRLQRDITTSTGIDPQQMIKQQESMMQAAEMALGRLMDEMAPNHLEEMFNDLTQPGFFSRKPDYWEMYKRYFQRQQDNQDWQLKFKAYFSESLRIKQSLGEK</sequence>
<dbReference type="Pfam" id="PF00498">
    <property type="entry name" value="FHA"/>
    <property type="match status" value="1"/>
</dbReference>
<gene>
    <name evidence="2" type="ORF">C9I89_08075</name>
</gene>